<evidence type="ECO:0000313" key="5">
    <source>
        <dbReference type="Proteomes" id="UP000050874"/>
    </source>
</evidence>
<accession>A0A0R2PRP9</accession>
<protein>
    <recommendedName>
        <fullName evidence="3">HTH tetR-type domain-containing protein</fullName>
    </recommendedName>
</protein>
<organism evidence="4 5">
    <name type="scientific">SAR86 cluster bacterium BACL1 MAG-120920-bin57</name>
    <dbReference type="NCBI Taxonomy" id="1655571"/>
    <lineage>
        <taxon>Bacteria</taxon>
        <taxon>Pseudomonadati</taxon>
        <taxon>Pseudomonadota</taxon>
        <taxon>Gammaproteobacteria</taxon>
        <taxon>SAR86 cluster</taxon>
    </lineage>
</organism>
<evidence type="ECO:0000256" key="1">
    <source>
        <dbReference type="ARBA" id="ARBA00023125"/>
    </source>
</evidence>
<keyword evidence="1 2" id="KW-0238">DNA-binding</keyword>
<evidence type="ECO:0000313" key="4">
    <source>
        <dbReference type="EMBL" id="KRO40628.1"/>
    </source>
</evidence>
<dbReference type="AlphaFoldDB" id="A0A0R2PRP9"/>
<evidence type="ECO:0000256" key="2">
    <source>
        <dbReference type="PROSITE-ProRule" id="PRU00335"/>
    </source>
</evidence>
<dbReference type="Gene3D" id="1.10.357.10">
    <property type="entry name" value="Tetracycline Repressor, domain 2"/>
    <property type="match status" value="1"/>
</dbReference>
<dbReference type="EMBL" id="LIAV01000083">
    <property type="protein sequence ID" value="KRO40628.1"/>
    <property type="molecule type" value="Genomic_DNA"/>
</dbReference>
<sequence>MVHIKKTEKTKAKLLNAVQSLISKGEKVSVSAITKRAKLAYGTFYRYFKDLDEIYYQAIEALLVQLSLKLEQDLATINPAPLRIYLTWYVVIDFFKERNTATWLLEHPGKINKAFFNTQPVSEAWIQEAIGDSKDPGFTKKNAVHYMKVRPYIFWMYPHCLSELLEGKKTVDVFTGVMNASNIFNFPHETHQLYIRKSIKYFEKNLLA</sequence>
<dbReference type="InterPro" id="IPR009057">
    <property type="entry name" value="Homeodomain-like_sf"/>
</dbReference>
<dbReference type="SUPFAM" id="SSF46689">
    <property type="entry name" value="Homeodomain-like"/>
    <property type="match status" value="1"/>
</dbReference>
<dbReference type="InterPro" id="IPR001647">
    <property type="entry name" value="HTH_TetR"/>
</dbReference>
<name>A0A0R2PRP9_9GAMM</name>
<dbReference type="GO" id="GO:0003677">
    <property type="term" value="F:DNA binding"/>
    <property type="evidence" value="ECO:0007669"/>
    <property type="project" value="UniProtKB-UniRule"/>
</dbReference>
<evidence type="ECO:0000259" key="3">
    <source>
        <dbReference type="PROSITE" id="PS50977"/>
    </source>
</evidence>
<comment type="caution">
    <text evidence="4">The sequence shown here is derived from an EMBL/GenBank/DDBJ whole genome shotgun (WGS) entry which is preliminary data.</text>
</comment>
<dbReference type="PROSITE" id="PS50977">
    <property type="entry name" value="HTH_TETR_2"/>
    <property type="match status" value="1"/>
</dbReference>
<feature type="domain" description="HTH tetR-type" evidence="3">
    <location>
        <begin position="8"/>
        <end position="66"/>
    </location>
</feature>
<gene>
    <name evidence="4" type="ORF">ABR63_07330</name>
</gene>
<reference evidence="5" key="1">
    <citation type="submission" date="2015-10" db="EMBL/GenBank/DDBJ databases">
        <title>Metagenome-Assembled Genomes uncover a global brackish microbiome.</title>
        <authorList>
            <person name="Hugerth L.W."/>
            <person name="Larsson J."/>
            <person name="Alneberg J."/>
            <person name="Lindh M.V."/>
            <person name="Legrand C."/>
            <person name="Pinhassi J."/>
            <person name="Andersson A."/>
        </authorList>
    </citation>
    <scope>NUCLEOTIDE SEQUENCE [LARGE SCALE GENOMIC DNA]</scope>
</reference>
<feature type="DNA-binding region" description="H-T-H motif" evidence="2">
    <location>
        <begin position="29"/>
        <end position="48"/>
    </location>
</feature>
<dbReference type="Proteomes" id="UP000050874">
    <property type="component" value="Unassembled WGS sequence"/>
</dbReference>
<proteinExistence type="predicted"/>